<proteinExistence type="predicted"/>
<evidence type="ECO:0000313" key="1">
    <source>
        <dbReference type="EMBL" id="RNA11667.1"/>
    </source>
</evidence>
<evidence type="ECO:0000313" key="2">
    <source>
        <dbReference type="Proteomes" id="UP000276133"/>
    </source>
</evidence>
<gene>
    <name evidence="1" type="ORF">BpHYR1_048535</name>
</gene>
<dbReference type="EMBL" id="REGN01005892">
    <property type="protein sequence ID" value="RNA11667.1"/>
    <property type="molecule type" value="Genomic_DNA"/>
</dbReference>
<sequence length="162" mass="18656">MAVFNQLKITLEISKISLHLLFINGKRSDRIEVAWRQMTSSERCLSKTLVTNRRNHIVHILTTISTSAHFSLEDLIQTLEINLDSINANSGDLLSQKNSYKLLGSSIDKSELILQTKRSMRTREILSLKDTFGRNAFKDFWGLNEPKRLLNLYLFTIKTNES</sequence>
<dbReference type="AlphaFoldDB" id="A0A3M7QJP1"/>
<protein>
    <submittedName>
        <fullName evidence="1">Uncharacterized protein</fullName>
    </submittedName>
</protein>
<reference evidence="1 2" key="1">
    <citation type="journal article" date="2018" name="Sci. Rep.">
        <title>Genomic signatures of local adaptation to the degree of environmental predictability in rotifers.</title>
        <authorList>
            <person name="Franch-Gras L."/>
            <person name="Hahn C."/>
            <person name="Garcia-Roger E.M."/>
            <person name="Carmona M.J."/>
            <person name="Serra M."/>
            <person name="Gomez A."/>
        </authorList>
    </citation>
    <scope>NUCLEOTIDE SEQUENCE [LARGE SCALE GENOMIC DNA]</scope>
    <source>
        <strain evidence="1">HYR1</strain>
    </source>
</reference>
<dbReference type="Proteomes" id="UP000276133">
    <property type="component" value="Unassembled WGS sequence"/>
</dbReference>
<comment type="caution">
    <text evidence="1">The sequence shown here is derived from an EMBL/GenBank/DDBJ whole genome shotgun (WGS) entry which is preliminary data.</text>
</comment>
<name>A0A3M7QJP1_BRAPC</name>
<keyword evidence="2" id="KW-1185">Reference proteome</keyword>
<organism evidence="1 2">
    <name type="scientific">Brachionus plicatilis</name>
    <name type="common">Marine rotifer</name>
    <name type="synonym">Brachionus muelleri</name>
    <dbReference type="NCBI Taxonomy" id="10195"/>
    <lineage>
        <taxon>Eukaryota</taxon>
        <taxon>Metazoa</taxon>
        <taxon>Spiralia</taxon>
        <taxon>Gnathifera</taxon>
        <taxon>Rotifera</taxon>
        <taxon>Eurotatoria</taxon>
        <taxon>Monogononta</taxon>
        <taxon>Pseudotrocha</taxon>
        <taxon>Ploima</taxon>
        <taxon>Brachionidae</taxon>
        <taxon>Brachionus</taxon>
    </lineage>
</organism>
<accession>A0A3M7QJP1</accession>